<proteinExistence type="predicted"/>
<evidence type="ECO:0000313" key="2">
    <source>
        <dbReference type="Proteomes" id="UP000237000"/>
    </source>
</evidence>
<sequence length="103" mass="11416">ETLHFHTETVGENEGTFNSFDANKYGSNLSATLQESEKMSNFSTKSSKELAANIIYYIVNCVFQLRDMAYAEIFPLWAASHKKYGGLDYSSADIGKVLTISGT</sequence>
<name>A0A2P5EW30_TREOI</name>
<protein>
    <submittedName>
        <fullName evidence="1">Uncharacterized protein</fullName>
    </submittedName>
</protein>
<gene>
    <name evidence="1" type="ORF">TorRG33x02_144190</name>
</gene>
<dbReference type="EMBL" id="JXTC01000090">
    <property type="protein sequence ID" value="PON89739.1"/>
    <property type="molecule type" value="Genomic_DNA"/>
</dbReference>
<comment type="caution">
    <text evidence="1">The sequence shown here is derived from an EMBL/GenBank/DDBJ whole genome shotgun (WGS) entry which is preliminary data.</text>
</comment>
<evidence type="ECO:0000313" key="1">
    <source>
        <dbReference type="EMBL" id="PON89739.1"/>
    </source>
</evidence>
<dbReference type="OrthoDB" id="10262656at2759"/>
<dbReference type="Proteomes" id="UP000237000">
    <property type="component" value="Unassembled WGS sequence"/>
</dbReference>
<keyword evidence="2" id="KW-1185">Reference proteome</keyword>
<feature type="non-terminal residue" evidence="1">
    <location>
        <position position="1"/>
    </location>
</feature>
<organism evidence="1 2">
    <name type="scientific">Trema orientale</name>
    <name type="common">Charcoal tree</name>
    <name type="synonym">Celtis orientalis</name>
    <dbReference type="NCBI Taxonomy" id="63057"/>
    <lineage>
        <taxon>Eukaryota</taxon>
        <taxon>Viridiplantae</taxon>
        <taxon>Streptophyta</taxon>
        <taxon>Embryophyta</taxon>
        <taxon>Tracheophyta</taxon>
        <taxon>Spermatophyta</taxon>
        <taxon>Magnoliopsida</taxon>
        <taxon>eudicotyledons</taxon>
        <taxon>Gunneridae</taxon>
        <taxon>Pentapetalae</taxon>
        <taxon>rosids</taxon>
        <taxon>fabids</taxon>
        <taxon>Rosales</taxon>
        <taxon>Cannabaceae</taxon>
        <taxon>Trema</taxon>
    </lineage>
</organism>
<reference evidence="2" key="1">
    <citation type="submission" date="2016-06" db="EMBL/GenBank/DDBJ databases">
        <title>Parallel loss of symbiosis genes in relatives of nitrogen-fixing non-legume Parasponia.</title>
        <authorList>
            <person name="Van Velzen R."/>
            <person name="Holmer R."/>
            <person name="Bu F."/>
            <person name="Rutten L."/>
            <person name="Van Zeijl A."/>
            <person name="Liu W."/>
            <person name="Santuari L."/>
            <person name="Cao Q."/>
            <person name="Sharma T."/>
            <person name="Shen D."/>
            <person name="Roswanjaya Y."/>
            <person name="Wardhani T."/>
            <person name="Kalhor M.S."/>
            <person name="Jansen J."/>
            <person name="Van den Hoogen J."/>
            <person name="Gungor B."/>
            <person name="Hartog M."/>
            <person name="Hontelez J."/>
            <person name="Verver J."/>
            <person name="Yang W.-C."/>
            <person name="Schijlen E."/>
            <person name="Repin R."/>
            <person name="Schilthuizen M."/>
            <person name="Schranz E."/>
            <person name="Heidstra R."/>
            <person name="Miyata K."/>
            <person name="Fedorova E."/>
            <person name="Kohlen W."/>
            <person name="Bisseling T."/>
            <person name="Smit S."/>
            <person name="Geurts R."/>
        </authorList>
    </citation>
    <scope>NUCLEOTIDE SEQUENCE [LARGE SCALE GENOMIC DNA]</scope>
    <source>
        <strain evidence="2">cv. RG33-2</strain>
    </source>
</reference>
<dbReference type="AlphaFoldDB" id="A0A2P5EW30"/>
<accession>A0A2P5EW30</accession>
<dbReference type="STRING" id="63057.A0A2P5EW30"/>
<dbReference type="InParanoid" id="A0A2P5EW30"/>